<dbReference type="PANTHER" id="PTHR43072:SF52">
    <property type="entry name" value="GCN5-RELATED N-ACETYLTRANSFERASE"/>
    <property type="match status" value="1"/>
</dbReference>
<dbReference type="InterPro" id="IPR036388">
    <property type="entry name" value="WH-like_DNA-bd_sf"/>
</dbReference>
<dbReference type="SUPFAM" id="SSF46785">
    <property type="entry name" value="Winged helix' DNA-binding domain"/>
    <property type="match status" value="1"/>
</dbReference>
<dbReference type="CDD" id="cd04301">
    <property type="entry name" value="NAT_SF"/>
    <property type="match status" value="1"/>
</dbReference>
<evidence type="ECO:0000259" key="1">
    <source>
        <dbReference type="PROSITE" id="PS51186"/>
    </source>
</evidence>
<dbReference type="Gene3D" id="1.10.10.10">
    <property type="entry name" value="Winged helix-like DNA-binding domain superfamily/Winged helix DNA-binding domain"/>
    <property type="match status" value="1"/>
</dbReference>
<keyword evidence="2" id="KW-0808">Transferase</keyword>
<sequence length="246" mass="28157">MELTEQLNFDHEDRRDIYDYVEAHGEVRADRARRALNLDPEAFGHHVTILRRDGYIRREGETLRVAYREEDVEEHDAADLTYTIRAAQQRDLSGLIGVIRSVAEEGTYIEAETVADLLDHEEVILRHNEVRSRMVFVACVDEDVVGWVHLDLPETAKLAHTAVLTVGLLPTYRDHGIGSALLDRGIRWACEHDFEKLYNSVPATNEAAIEFLEAHGWETEAVREDHYRIGDEYVDEVMLASFLDCA</sequence>
<dbReference type="InterPro" id="IPR036390">
    <property type="entry name" value="WH_DNA-bd_sf"/>
</dbReference>
<name>A0A6B9F7Q2_9EURY</name>
<dbReference type="SUPFAM" id="SSF55729">
    <property type="entry name" value="Acyl-CoA N-acyltransferases (Nat)"/>
    <property type="match status" value="1"/>
</dbReference>
<dbReference type="PANTHER" id="PTHR43072">
    <property type="entry name" value="N-ACETYLTRANSFERASE"/>
    <property type="match status" value="1"/>
</dbReference>
<evidence type="ECO:0000313" key="3">
    <source>
        <dbReference type="Proteomes" id="UP000428325"/>
    </source>
</evidence>
<dbReference type="EMBL" id="CP034345">
    <property type="protein sequence ID" value="QGX94394.1"/>
    <property type="molecule type" value="Genomic_DNA"/>
</dbReference>
<dbReference type="GO" id="GO:0016747">
    <property type="term" value="F:acyltransferase activity, transferring groups other than amino-acyl groups"/>
    <property type="evidence" value="ECO:0007669"/>
    <property type="project" value="InterPro"/>
</dbReference>
<dbReference type="Gene3D" id="3.40.630.30">
    <property type="match status" value="1"/>
</dbReference>
<dbReference type="InterPro" id="IPR000182">
    <property type="entry name" value="GNAT_dom"/>
</dbReference>
<proteinExistence type="predicted"/>
<accession>A0A6B9F7Q2</accession>
<keyword evidence="3" id="KW-1185">Reference proteome</keyword>
<organism evidence="2 3">
    <name type="scientific">Haloplanus rallus</name>
    <dbReference type="NCBI Taxonomy" id="1816183"/>
    <lineage>
        <taxon>Archaea</taxon>
        <taxon>Methanobacteriati</taxon>
        <taxon>Methanobacteriota</taxon>
        <taxon>Stenosarchaea group</taxon>
        <taxon>Halobacteria</taxon>
        <taxon>Halobacteriales</taxon>
        <taxon>Haloferacaceae</taxon>
        <taxon>Haloplanus</taxon>
    </lineage>
</organism>
<feature type="domain" description="N-acetyltransferase" evidence="1">
    <location>
        <begin position="82"/>
        <end position="240"/>
    </location>
</feature>
<dbReference type="Proteomes" id="UP000428325">
    <property type="component" value="Chromosome"/>
</dbReference>
<dbReference type="AlphaFoldDB" id="A0A6B9F7Q2"/>
<protein>
    <submittedName>
        <fullName evidence="2">GNAT family N-acetyltransferase</fullName>
    </submittedName>
</protein>
<dbReference type="OrthoDB" id="55684at2157"/>
<evidence type="ECO:0000313" key="2">
    <source>
        <dbReference type="EMBL" id="QGX94394.1"/>
    </source>
</evidence>
<dbReference type="GeneID" id="99245675"/>
<dbReference type="PROSITE" id="PS51186">
    <property type="entry name" value="GNAT"/>
    <property type="match status" value="1"/>
</dbReference>
<dbReference type="RefSeq" id="WP_157688630.1">
    <property type="nucleotide sequence ID" value="NZ_CP034345.1"/>
</dbReference>
<dbReference type="Pfam" id="PF00583">
    <property type="entry name" value="Acetyltransf_1"/>
    <property type="match status" value="1"/>
</dbReference>
<gene>
    <name evidence="2" type="ORF">EI982_06125</name>
</gene>
<dbReference type="InterPro" id="IPR016181">
    <property type="entry name" value="Acyl_CoA_acyltransferase"/>
</dbReference>
<reference evidence="2 3" key="1">
    <citation type="submission" date="2018-12" db="EMBL/GenBank/DDBJ databases">
        <title>Complete genome sequence of Haloplanus rallus MBLA0036.</title>
        <authorList>
            <person name="Nam Y.-d."/>
            <person name="Kang J."/>
            <person name="Chung W.-H."/>
            <person name="Park Y.S."/>
        </authorList>
    </citation>
    <scope>NUCLEOTIDE SEQUENCE [LARGE SCALE GENOMIC DNA]</scope>
    <source>
        <strain evidence="2 3">MBLA0036</strain>
    </source>
</reference>
<dbReference type="KEGG" id="hra:EI982_06125"/>